<evidence type="ECO:0000313" key="1">
    <source>
        <dbReference type="EMBL" id="MEY8764019.1"/>
    </source>
</evidence>
<reference evidence="1 2" key="1">
    <citation type="submission" date="2024-08" db="EMBL/GenBank/DDBJ databases">
        <title>Clostridium lapicellarii sp. nov., and Clostridium renhuaiense sp. nov., two species isolated from the mud in a fermentation cellar used for producing sauce-flavour Chinese liquors.</title>
        <authorList>
            <person name="Yang F."/>
            <person name="Wang H."/>
            <person name="Chen L.Q."/>
            <person name="Zhou N."/>
            <person name="Lu J.J."/>
            <person name="Pu X.X."/>
            <person name="Wan B."/>
            <person name="Wang L."/>
            <person name="Liu S.J."/>
        </authorList>
    </citation>
    <scope>NUCLEOTIDE SEQUENCE [LARGE SCALE GENOMIC DNA]</scope>
    <source>
        <strain evidence="1 2">MT-113</strain>
    </source>
</reference>
<comment type="caution">
    <text evidence="1">The sequence shown here is derived from an EMBL/GenBank/DDBJ whole genome shotgun (WGS) entry which is preliminary data.</text>
</comment>
<protein>
    <submittedName>
        <fullName evidence="1">MBL fold metallo-hydrolase</fullName>
    </submittedName>
</protein>
<keyword evidence="2" id="KW-1185">Reference proteome</keyword>
<organism evidence="1 2">
    <name type="scientific">Clostridium lapidicellarium</name>
    <dbReference type="NCBI Taxonomy" id="3240931"/>
    <lineage>
        <taxon>Bacteria</taxon>
        <taxon>Bacillati</taxon>
        <taxon>Bacillota</taxon>
        <taxon>Clostridia</taxon>
        <taxon>Eubacteriales</taxon>
        <taxon>Clostridiaceae</taxon>
        <taxon>Clostridium</taxon>
    </lineage>
</organism>
<dbReference type="InterPro" id="IPR036866">
    <property type="entry name" value="RibonucZ/Hydroxyglut_hydro"/>
</dbReference>
<name>A0ABV4DYN7_9CLOT</name>
<dbReference type="Proteomes" id="UP001565220">
    <property type="component" value="Unassembled WGS sequence"/>
</dbReference>
<evidence type="ECO:0000313" key="2">
    <source>
        <dbReference type="Proteomes" id="UP001565220"/>
    </source>
</evidence>
<dbReference type="EMBL" id="JBGFFE010000014">
    <property type="protein sequence ID" value="MEY8764019.1"/>
    <property type="molecule type" value="Genomic_DNA"/>
</dbReference>
<sequence length="146" mass="16643">MFKLGKTQKLTGNIYVVRTLISNFFIYSDCDTTICFNAGFMPSVINRELKKIDIHPQSVCGIFLTYPSFYHMGGINLFKNADIYFSADISIRRSKEICFHIENANYAKLRDGDEINVGKIKIRSVIFPGHKKGVISYIVNDSILFV</sequence>
<dbReference type="RefSeq" id="WP_294181765.1">
    <property type="nucleotide sequence ID" value="NZ_JBGFFE010000014.1"/>
</dbReference>
<dbReference type="SUPFAM" id="SSF56281">
    <property type="entry name" value="Metallo-hydrolase/oxidoreductase"/>
    <property type="match status" value="1"/>
</dbReference>
<dbReference type="Gene3D" id="3.60.15.10">
    <property type="entry name" value="Ribonuclease Z/Hydroxyacylglutathione hydrolase-like"/>
    <property type="match status" value="1"/>
</dbReference>
<accession>A0ABV4DYN7</accession>
<proteinExistence type="predicted"/>
<gene>
    <name evidence="1" type="ORF">AB8S09_10270</name>
</gene>